<sequence>MSDSRVLITTYPAAFLHRGGGELELVDLMNNLRQLGVRADLYGPTAQPLNKYDVVLHYSVVPTGIEFVREVKAAGKKLVLLPSIWWSKAPAQSEKDSVAEFFELADVVVFKSNSEYENVVEHVRLDSSKVAFYRWGVDSCFEELVDGELFKQTYRLDDYLLAVGIIEERKNQLSAIHALRESKIPLVFVGDYRDRAYYEACVKAAPSHFKFLPYLQPKSEVLRSALRGAKAFIEVSLEPAGFSAFEAGLSRVPMVLSAGAWTQEHFGGELVHQVDPMSTASIQRGVEAALRTPVSPELQRHVHNKYLMPQCLEPLVRVLKVRA</sequence>
<proteinExistence type="predicted"/>
<dbReference type="Proteomes" id="UP000235777">
    <property type="component" value="Unassembled WGS sequence"/>
</dbReference>
<protein>
    <recommendedName>
        <fullName evidence="4">Glycosyl transferase family 1 domain-containing protein</fullName>
    </recommendedName>
</protein>
<name>A0A2N7X569_9BURK</name>
<dbReference type="STRING" id="863227.GCA_000373005_03762"/>
<dbReference type="PANTHER" id="PTHR46401">
    <property type="entry name" value="GLYCOSYLTRANSFERASE WBBK-RELATED"/>
    <property type="match status" value="1"/>
</dbReference>
<reference evidence="2 3" key="1">
    <citation type="submission" date="2018-01" db="EMBL/GenBank/DDBJ databases">
        <title>Whole genome analyses suggest that Burkholderia sensu lato contains two further novel genera in the rhizoxinica-symbiotica group Mycetohabitans gen. nov., and Trinickia gen. nov.: implications for the evolution of diazotrophy and nodulation in the Burkholderiaceae.</title>
        <authorList>
            <person name="Estrada-de los Santos P."/>
            <person name="Palmer M."/>
            <person name="Chavez-Ramirez B."/>
            <person name="Beukes C."/>
            <person name="Steenkamp E.T."/>
            <person name="Hirsch A.M."/>
            <person name="Manyaka P."/>
            <person name="Maluk M."/>
            <person name="Lafos M."/>
            <person name="Crook M."/>
            <person name="Gross E."/>
            <person name="Simon M.F."/>
            <person name="Bueno dos Reis Junior F."/>
            <person name="Poole P.S."/>
            <person name="Venter S.N."/>
            <person name="James E.K."/>
        </authorList>
    </citation>
    <scope>NUCLEOTIDE SEQUENCE [LARGE SCALE GENOMIC DNA]</scope>
    <source>
        <strain evidence="2 3">JPY 581</strain>
    </source>
</reference>
<dbReference type="RefSeq" id="WP_018442354.1">
    <property type="nucleotide sequence ID" value="NZ_KB890187.1"/>
</dbReference>
<dbReference type="AlphaFoldDB" id="A0A2N7X569"/>
<keyword evidence="3" id="KW-1185">Reference proteome</keyword>
<comment type="caution">
    <text evidence="2">The sequence shown here is derived from an EMBL/GenBank/DDBJ whole genome shotgun (WGS) entry which is preliminary data.</text>
</comment>
<dbReference type="PANTHER" id="PTHR46401:SF2">
    <property type="entry name" value="GLYCOSYLTRANSFERASE WBBK-RELATED"/>
    <property type="match status" value="1"/>
</dbReference>
<dbReference type="GO" id="GO:0009103">
    <property type="term" value="P:lipopolysaccharide biosynthetic process"/>
    <property type="evidence" value="ECO:0007669"/>
    <property type="project" value="TreeGrafter"/>
</dbReference>
<organism evidence="2 3">
    <name type="scientific">Trinickia symbiotica</name>
    <dbReference type="NCBI Taxonomy" id="863227"/>
    <lineage>
        <taxon>Bacteria</taxon>
        <taxon>Pseudomonadati</taxon>
        <taxon>Pseudomonadota</taxon>
        <taxon>Betaproteobacteria</taxon>
        <taxon>Burkholderiales</taxon>
        <taxon>Burkholderiaceae</taxon>
        <taxon>Trinickia</taxon>
    </lineage>
</organism>
<evidence type="ECO:0000256" key="1">
    <source>
        <dbReference type="ARBA" id="ARBA00022679"/>
    </source>
</evidence>
<dbReference type="GO" id="GO:0016757">
    <property type="term" value="F:glycosyltransferase activity"/>
    <property type="evidence" value="ECO:0007669"/>
    <property type="project" value="TreeGrafter"/>
</dbReference>
<evidence type="ECO:0008006" key="4">
    <source>
        <dbReference type="Google" id="ProtNLM"/>
    </source>
</evidence>
<dbReference type="OrthoDB" id="6501921at2"/>
<dbReference type="Gene3D" id="3.40.50.2000">
    <property type="entry name" value="Glycogen Phosphorylase B"/>
    <property type="match status" value="1"/>
</dbReference>
<evidence type="ECO:0000313" key="2">
    <source>
        <dbReference type="EMBL" id="PMS36906.1"/>
    </source>
</evidence>
<dbReference type="SUPFAM" id="SSF53756">
    <property type="entry name" value="UDP-Glycosyltransferase/glycogen phosphorylase"/>
    <property type="match status" value="1"/>
</dbReference>
<gene>
    <name evidence="2" type="ORF">C0Z20_09180</name>
</gene>
<keyword evidence="1" id="KW-0808">Transferase</keyword>
<accession>A0A2N7X569</accession>
<dbReference type="EMBL" id="PNYC01000005">
    <property type="protein sequence ID" value="PMS36906.1"/>
    <property type="molecule type" value="Genomic_DNA"/>
</dbReference>
<evidence type="ECO:0000313" key="3">
    <source>
        <dbReference type="Proteomes" id="UP000235777"/>
    </source>
</evidence>